<dbReference type="OrthoDB" id="5892782at2759"/>
<keyword evidence="2" id="KW-1185">Reference proteome</keyword>
<organism evidence="1 2">
    <name type="scientific">Oesophagostomum dentatum</name>
    <name type="common">Nodular worm</name>
    <dbReference type="NCBI Taxonomy" id="61180"/>
    <lineage>
        <taxon>Eukaryota</taxon>
        <taxon>Metazoa</taxon>
        <taxon>Ecdysozoa</taxon>
        <taxon>Nematoda</taxon>
        <taxon>Chromadorea</taxon>
        <taxon>Rhabditida</taxon>
        <taxon>Rhabditina</taxon>
        <taxon>Rhabditomorpha</taxon>
        <taxon>Strongyloidea</taxon>
        <taxon>Strongylidae</taxon>
        <taxon>Oesophagostomum</taxon>
    </lineage>
</organism>
<sequence>MSGSSEVVLLKKYAQRRQSRHLPPYKITNTYDYITLISSDGVEFHIKRDSNSMCDIILLL</sequence>
<reference evidence="1 2" key="1">
    <citation type="submission" date="2014-03" db="EMBL/GenBank/DDBJ databases">
        <title>Draft genome of the hookworm Oesophagostomum dentatum.</title>
        <authorList>
            <person name="Mitreva M."/>
        </authorList>
    </citation>
    <scope>NUCLEOTIDE SEQUENCE [LARGE SCALE GENOMIC DNA]</scope>
    <source>
        <strain evidence="1 2">OD-Hann</strain>
    </source>
</reference>
<dbReference type="Proteomes" id="UP000053660">
    <property type="component" value="Unassembled WGS sequence"/>
</dbReference>
<accession>A0A0B1RV59</accession>
<evidence type="ECO:0000313" key="1">
    <source>
        <dbReference type="EMBL" id="KHJ76559.1"/>
    </source>
</evidence>
<proteinExistence type="predicted"/>
<evidence type="ECO:0000313" key="2">
    <source>
        <dbReference type="Proteomes" id="UP000053660"/>
    </source>
</evidence>
<dbReference type="EMBL" id="KN611635">
    <property type="protein sequence ID" value="KHJ76559.1"/>
    <property type="molecule type" value="Genomic_DNA"/>
</dbReference>
<name>A0A0B1RV59_OESDE</name>
<protein>
    <submittedName>
        <fullName evidence="1">Uncharacterized protein</fullName>
    </submittedName>
</protein>
<gene>
    <name evidence="1" type="ORF">OESDEN_23821</name>
</gene>
<dbReference type="AlphaFoldDB" id="A0A0B1RV59"/>